<accession>A0A9W4XCV7</accession>
<dbReference type="PANTHER" id="PTHR42973">
    <property type="entry name" value="BINDING OXIDOREDUCTASE, PUTATIVE (AFU_ORTHOLOGUE AFUA_1G17690)-RELATED"/>
    <property type="match status" value="1"/>
</dbReference>
<keyword evidence="2" id="KW-0285">Flavoprotein</keyword>
<gene>
    <name evidence="7" type="ORF">PDIGIT_LOCUS137</name>
</gene>
<evidence type="ECO:0000313" key="7">
    <source>
        <dbReference type="EMBL" id="CAI6228924.1"/>
    </source>
</evidence>
<keyword evidence="3" id="KW-0274">FAD</keyword>
<comment type="similarity">
    <text evidence="1">Belongs to the oxygen-dependent FAD-linked oxidoreductase family.</text>
</comment>
<dbReference type="EMBL" id="CAOQHR010000001">
    <property type="protein sequence ID" value="CAI6228924.1"/>
    <property type="molecule type" value="Genomic_DNA"/>
</dbReference>
<dbReference type="AlphaFoldDB" id="A0A9W4XCV7"/>
<dbReference type="GO" id="GO:0071949">
    <property type="term" value="F:FAD binding"/>
    <property type="evidence" value="ECO:0007669"/>
    <property type="project" value="InterPro"/>
</dbReference>
<evidence type="ECO:0000256" key="1">
    <source>
        <dbReference type="ARBA" id="ARBA00005466"/>
    </source>
</evidence>
<evidence type="ECO:0000259" key="6">
    <source>
        <dbReference type="PROSITE" id="PS51387"/>
    </source>
</evidence>
<feature type="domain" description="FAD-binding PCMH-type" evidence="6">
    <location>
        <begin position="59"/>
        <end position="230"/>
    </location>
</feature>
<sequence length="508" mass="54926">MLASTLAVFSLLTAVHAATGNANTTAICNSLLSALPTDIFWPESLTYNALITSYPFLQLRLHPRCIVRPKSAEDVSTAVKILSKHPEVKFAIKGGGHNANVGFNNVDDGVTIDMQSLNQVNIPQKGVVTAGAGALSQDVYDVTDRHNISAMVGRVGVVGIGGFLTGGGVSFFSPEQGWAADAIINMQVVLSSGAIVNANQTSNSDLFTALKGGQNNFGIVTRFDLRSFAAGPIWGGRITYGNGTEDALLRGFTKFKGPSNYDPYASGWLTFDYNGARPKLVTPISIMWYTKPEQQPGVLGNITNVKPKLADSTLIAPIGEFARNASMAVKGSPKRTIWATTTFRISPTIVHNIHRLWKDLVPKICDQYPGVSSQLTFQATMPAPKTGTPPNSLGFTSLESPEKDLVFLQIVFTFTDSSATEGLQSALKDFVRIFNAAAEDEGVKHRFVYLNFAASFQDPFAGYGADSLSLLRRVARKYDPQGVFQRQVGGFKVFNGTSKPSSNWHHRY</sequence>
<keyword evidence="5" id="KW-0732">Signal</keyword>
<keyword evidence="4" id="KW-0560">Oxidoreductase</keyword>
<dbReference type="PROSITE" id="PS51387">
    <property type="entry name" value="FAD_PCMH"/>
    <property type="match status" value="1"/>
</dbReference>
<evidence type="ECO:0000256" key="4">
    <source>
        <dbReference type="ARBA" id="ARBA00023002"/>
    </source>
</evidence>
<dbReference type="OrthoDB" id="2151789at2759"/>
<feature type="signal peptide" evidence="5">
    <location>
        <begin position="1"/>
        <end position="17"/>
    </location>
</feature>
<dbReference type="InterPro" id="IPR016166">
    <property type="entry name" value="FAD-bd_PCMH"/>
</dbReference>
<evidence type="ECO:0000256" key="3">
    <source>
        <dbReference type="ARBA" id="ARBA00022827"/>
    </source>
</evidence>
<dbReference type="InterPro" id="IPR016169">
    <property type="entry name" value="FAD-bd_PCMH_sub2"/>
</dbReference>
<evidence type="ECO:0000256" key="5">
    <source>
        <dbReference type="SAM" id="SignalP"/>
    </source>
</evidence>
<dbReference type="InterPro" id="IPR006094">
    <property type="entry name" value="Oxid_FAD_bind_N"/>
</dbReference>
<evidence type="ECO:0000256" key="2">
    <source>
        <dbReference type="ARBA" id="ARBA00022630"/>
    </source>
</evidence>
<keyword evidence="8" id="KW-1185">Reference proteome</keyword>
<dbReference type="Gene3D" id="3.30.465.10">
    <property type="match status" value="1"/>
</dbReference>
<dbReference type="Pfam" id="PF01565">
    <property type="entry name" value="FAD_binding_4"/>
    <property type="match status" value="1"/>
</dbReference>
<organism evidence="7 8">
    <name type="scientific">Periconia digitata</name>
    <dbReference type="NCBI Taxonomy" id="1303443"/>
    <lineage>
        <taxon>Eukaryota</taxon>
        <taxon>Fungi</taxon>
        <taxon>Dikarya</taxon>
        <taxon>Ascomycota</taxon>
        <taxon>Pezizomycotina</taxon>
        <taxon>Dothideomycetes</taxon>
        <taxon>Pleosporomycetidae</taxon>
        <taxon>Pleosporales</taxon>
        <taxon>Massarineae</taxon>
        <taxon>Periconiaceae</taxon>
        <taxon>Periconia</taxon>
    </lineage>
</organism>
<name>A0A9W4XCV7_9PLEO</name>
<dbReference type="PANTHER" id="PTHR42973:SF28">
    <property type="entry name" value="FAD-BINDING PCMH-TYPE DOMAIN-CONTAINING PROTEIN"/>
    <property type="match status" value="1"/>
</dbReference>
<reference evidence="7" key="1">
    <citation type="submission" date="2023-01" db="EMBL/GenBank/DDBJ databases">
        <authorList>
            <person name="Van Ghelder C."/>
            <person name="Rancurel C."/>
        </authorList>
    </citation>
    <scope>NUCLEOTIDE SEQUENCE</scope>
    <source>
        <strain evidence="7">CNCM I-4278</strain>
    </source>
</reference>
<evidence type="ECO:0000313" key="8">
    <source>
        <dbReference type="Proteomes" id="UP001152607"/>
    </source>
</evidence>
<dbReference type="InterPro" id="IPR036318">
    <property type="entry name" value="FAD-bd_PCMH-like_sf"/>
</dbReference>
<dbReference type="InterPro" id="IPR050416">
    <property type="entry name" value="FAD-linked_Oxidoreductase"/>
</dbReference>
<protein>
    <recommendedName>
        <fullName evidence="6">FAD-binding PCMH-type domain-containing protein</fullName>
    </recommendedName>
</protein>
<dbReference type="Proteomes" id="UP001152607">
    <property type="component" value="Unassembled WGS sequence"/>
</dbReference>
<dbReference type="SUPFAM" id="SSF56176">
    <property type="entry name" value="FAD-binding/transporter-associated domain-like"/>
    <property type="match status" value="1"/>
</dbReference>
<feature type="chain" id="PRO_5040836983" description="FAD-binding PCMH-type domain-containing protein" evidence="5">
    <location>
        <begin position="18"/>
        <end position="508"/>
    </location>
</feature>
<dbReference type="GO" id="GO:0016491">
    <property type="term" value="F:oxidoreductase activity"/>
    <property type="evidence" value="ECO:0007669"/>
    <property type="project" value="UniProtKB-KW"/>
</dbReference>
<proteinExistence type="inferred from homology"/>
<comment type="caution">
    <text evidence="7">The sequence shown here is derived from an EMBL/GenBank/DDBJ whole genome shotgun (WGS) entry which is preliminary data.</text>
</comment>